<keyword evidence="3" id="KW-1185">Reference proteome</keyword>
<dbReference type="AlphaFoldDB" id="A0A843WL39"/>
<feature type="region of interest" description="Disordered" evidence="1">
    <location>
        <begin position="1"/>
        <end position="73"/>
    </location>
</feature>
<dbReference type="EMBL" id="NMUH01004119">
    <property type="protein sequence ID" value="MQM08437.1"/>
    <property type="molecule type" value="Genomic_DNA"/>
</dbReference>
<proteinExistence type="predicted"/>
<protein>
    <submittedName>
        <fullName evidence="2">Uncharacterized protein</fullName>
    </submittedName>
</protein>
<organism evidence="2 3">
    <name type="scientific">Colocasia esculenta</name>
    <name type="common">Wild taro</name>
    <name type="synonym">Arum esculentum</name>
    <dbReference type="NCBI Taxonomy" id="4460"/>
    <lineage>
        <taxon>Eukaryota</taxon>
        <taxon>Viridiplantae</taxon>
        <taxon>Streptophyta</taxon>
        <taxon>Embryophyta</taxon>
        <taxon>Tracheophyta</taxon>
        <taxon>Spermatophyta</taxon>
        <taxon>Magnoliopsida</taxon>
        <taxon>Liliopsida</taxon>
        <taxon>Araceae</taxon>
        <taxon>Aroideae</taxon>
        <taxon>Colocasieae</taxon>
        <taxon>Colocasia</taxon>
    </lineage>
</organism>
<sequence length="73" mass="8414">MTSTSPPEKASTQRTTRNQYPQRVQAPTTTRYHHGTQTQVCHHQGIPQPIKPQPYPTRTTQHKNYLSVSQSWT</sequence>
<comment type="caution">
    <text evidence="2">The sequence shown here is derived from an EMBL/GenBank/DDBJ whole genome shotgun (WGS) entry which is preliminary data.</text>
</comment>
<evidence type="ECO:0000256" key="1">
    <source>
        <dbReference type="SAM" id="MobiDB-lite"/>
    </source>
</evidence>
<accession>A0A843WL39</accession>
<feature type="compositionally biased region" description="Polar residues" evidence="1">
    <location>
        <begin position="1"/>
        <end position="41"/>
    </location>
</feature>
<evidence type="ECO:0000313" key="2">
    <source>
        <dbReference type="EMBL" id="MQM08437.1"/>
    </source>
</evidence>
<reference evidence="2" key="1">
    <citation type="submission" date="2017-07" db="EMBL/GenBank/DDBJ databases">
        <title>Taro Niue Genome Assembly and Annotation.</title>
        <authorList>
            <person name="Atibalentja N."/>
            <person name="Keating K."/>
            <person name="Fields C.J."/>
        </authorList>
    </citation>
    <scope>NUCLEOTIDE SEQUENCE</scope>
    <source>
        <strain evidence="2">Niue_2</strain>
        <tissue evidence="2">Leaf</tissue>
    </source>
</reference>
<name>A0A843WL39_COLES</name>
<gene>
    <name evidence="2" type="ORF">Taro_041294</name>
</gene>
<feature type="compositionally biased region" description="Polar residues" evidence="1">
    <location>
        <begin position="56"/>
        <end position="73"/>
    </location>
</feature>
<evidence type="ECO:0000313" key="3">
    <source>
        <dbReference type="Proteomes" id="UP000652761"/>
    </source>
</evidence>
<dbReference type="Proteomes" id="UP000652761">
    <property type="component" value="Unassembled WGS sequence"/>
</dbReference>